<evidence type="ECO:0000256" key="3">
    <source>
        <dbReference type="PIRNR" id="PIRNR037031"/>
    </source>
</evidence>
<feature type="domain" description="Thioredoxin-like fold" evidence="6">
    <location>
        <begin position="3"/>
        <end position="76"/>
    </location>
</feature>
<gene>
    <name evidence="7" type="ORF">E2N92_06860</name>
</gene>
<dbReference type="EMBL" id="CP037968">
    <property type="protein sequence ID" value="QYZ79173.1"/>
    <property type="molecule type" value="Genomic_DNA"/>
</dbReference>
<comment type="similarity">
    <text evidence="1 3">Belongs to the glutaredoxin family.</text>
</comment>
<protein>
    <recommendedName>
        <fullName evidence="3">Thioredoxin</fullName>
    </recommendedName>
</protein>
<feature type="active site" description="Nucleophile" evidence="4">
    <location>
        <position position="11"/>
    </location>
</feature>
<dbReference type="RefSeq" id="WP_220680477.1">
    <property type="nucleotide sequence ID" value="NZ_CP037968.1"/>
</dbReference>
<dbReference type="SUPFAM" id="SSF52833">
    <property type="entry name" value="Thioredoxin-like"/>
    <property type="match status" value="1"/>
</dbReference>
<reference evidence="7" key="2">
    <citation type="submission" date="2019-03" db="EMBL/GenBank/DDBJ databases">
        <authorList>
            <person name="Chen S.-C."/>
            <person name="Wu S.-Y."/>
            <person name="Lai M.-C."/>
        </authorList>
    </citation>
    <scope>NUCLEOTIDE SEQUENCE</scope>
    <source>
        <strain evidence="7">ML15</strain>
    </source>
</reference>
<dbReference type="Pfam" id="PF13192">
    <property type="entry name" value="Thioredoxin_3"/>
    <property type="match status" value="1"/>
</dbReference>
<feature type="disulfide bond" description="Redox-active" evidence="5">
    <location>
        <begin position="11"/>
        <end position="14"/>
    </location>
</feature>
<dbReference type="AlphaFoldDB" id="A0A8G1A2D5"/>
<feature type="active site" description="Nucleophile" evidence="4">
    <location>
        <position position="14"/>
    </location>
</feature>
<dbReference type="Proteomes" id="UP000826709">
    <property type="component" value="Chromosome"/>
</dbReference>
<evidence type="ECO:0000256" key="2">
    <source>
        <dbReference type="ARBA" id="ARBA00022982"/>
    </source>
</evidence>
<keyword evidence="2 3" id="KW-0249">Electron transport</keyword>
<reference evidence="7" key="1">
    <citation type="journal article" date="2005" name="Int. J. Syst. Evol. Microbiol.">
        <title>Methanofollis formosanus sp. nov., isolated from a fish pond.</title>
        <authorList>
            <person name="Wu S.Y."/>
            <person name="Chen S.C."/>
            <person name="Lai M.C."/>
        </authorList>
    </citation>
    <scope>NUCLEOTIDE SEQUENCE</scope>
    <source>
        <strain evidence="7">ML15</strain>
    </source>
</reference>
<evidence type="ECO:0000313" key="8">
    <source>
        <dbReference type="Proteomes" id="UP000826709"/>
    </source>
</evidence>
<dbReference type="InterPro" id="IPR036249">
    <property type="entry name" value="Thioredoxin-like_sf"/>
</dbReference>
<dbReference type="NCBIfam" id="TIGR00412">
    <property type="entry name" value="redox_disulf_2"/>
    <property type="match status" value="1"/>
</dbReference>
<evidence type="ECO:0000256" key="4">
    <source>
        <dbReference type="PIRSR" id="PIRSR037031-50"/>
    </source>
</evidence>
<accession>A0A8G1A2D5</accession>
<dbReference type="InterPro" id="IPR005243">
    <property type="entry name" value="THIRX-like_proc"/>
</dbReference>
<dbReference type="OrthoDB" id="50016at2157"/>
<dbReference type="PIRSF" id="PIRSF037031">
    <property type="entry name" value="Redox_disulphide_2"/>
    <property type="match status" value="1"/>
</dbReference>
<name>A0A8G1A2D5_9EURY</name>
<dbReference type="KEGG" id="mfk:E2N92_06860"/>
<keyword evidence="3 5" id="KW-0676">Redox-active center</keyword>
<organism evidence="7 8">
    <name type="scientific">Methanofollis formosanus</name>
    <dbReference type="NCBI Taxonomy" id="299308"/>
    <lineage>
        <taxon>Archaea</taxon>
        <taxon>Methanobacteriati</taxon>
        <taxon>Methanobacteriota</taxon>
        <taxon>Stenosarchaea group</taxon>
        <taxon>Methanomicrobia</taxon>
        <taxon>Methanomicrobiales</taxon>
        <taxon>Methanomicrobiaceae</taxon>
        <taxon>Methanofollis</taxon>
    </lineage>
</organism>
<keyword evidence="3" id="KW-0813">Transport</keyword>
<dbReference type="Gene3D" id="3.40.30.10">
    <property type="entry name" value="Glutaredoxin"/>
    <property type="match status" value="1"/>
</dbReference>
<dbReference type="PANTHER" id="PTHR36450:SF1">
    <property type="entry name" value="THIOREDOXIN"/>
    <property type="match status" value="1"/>
</dbReference>
<keyword evidence="5" id="KW-1015">Disulfide bond</keyword>
<evidence type="ECO:0000256" key="5">
    <source>
        <dbReference type="PIRSR" id="PIRSR037031-51"/>
    </source>
</evidence>
<proteinExistence type="inferred from homology"/>
<dbReference type="InterPro" id="IPR012336">
    <property type="entry name" value="Thioredoxin-like_fold"/>
</dbReference>
<sequence>MVTIEVFGTGCAKCKRTAKNVEKAVAEMGIEAEVVKVEEINAITDRGVFLTPALAVDGEMKVEGRVPTVDEVKEILSEVA</sequence>
<evidence type="ECO:0000256" key="1">
    <source>
        <dbReference type="ARBA" id="ARBA00007787"/>
    </source>
</evidence>
<evidence type="ECO:0000313" key="7">
    <source>
        <dbReference type="EMBL" id="QYZ79173.1"/>
    </source>
</evidence>
<keyword evidence="8" id="KW-1185">Reference proteome</keyword>
<comment type="function">
    <text evidence="3">Does not function as a glutathione-disulfide oxidoreductase in the presence of glutathione and glutathione reductase. Has low thioredoxin activity in vitro.</text>
</comment>
<dbReference type="PANTHER" id="PTHR36450">
    <property type="entry name" value="THIOREDOXIN"/>
    <property type="match status" value="1"/>
</dbReference>
<evidence type="ECO:0000259" key="6">
    <source>
        <dbReference type="Pfam" id="PF13192"/>
    </source>
</evidence>